<dbReference type="PANTHER" id="PTHR11629:SF63">
    <property type="entry name" value="V-TYPE PROTON ATPASE SUBUNIT A"/>
    <property type="match status" value="1"/>
</dbReference>
<keyword evidence="8" id="KW-0375">Hydrogen ion transport</keyword>
<keyword evidence="6 8" id="KW-0406">Ion transport</keyword>
<dbReference type="Pfam" id="PF01496">
    <property type="entry name" value="V_ATPase_I"/>
    <property type="match status" value="1"/>
</dbReference>
<reference evidence="9 10" key="1">
    <citation type="submission" date="2024-02" db="EMBL/GenBank/DDBJ databases">
        <authorList>
            <person name="Vignale AGUSTIN F."/>
            <person name="Sosa J E."/>
            <person name="Modenutti C."/>
        </authorList>
    </citation>
    <scope>NUCLEOTIDE SEQUENCE [LARGE SCALE GENOMIC DNA]</scope>
</reference>
<proteinExistence type="inferred from homology"/>
<evidence type="ECO:0000256" key="8">
    <source>
        <dbReference type="RuleBase" id="RU361189"/>
    </source>
</evidence>
<protein>
    <recommendedName>
        <fullName evidence="8">V-type proton ATPase subunit a</fullName>
    </recommendedName>
</protein>
<dbReference type="Proteomes" id="UP001642360">
    <property type="component" value="Unassembled WGS sequence"/>
</dbReference>
<comment type="caution">
    <text evidence="9">The sequence shown here is derived from an EMBL/GenBank/DDBJ whole genome shotgun (WGS) entry which is preliminary data.</text>
</comment>
<evidence type="ECO:0000256" key="7">
    <source>
        <dbReference type="ARBA" id="ARBA00023136"/>
    </source>
</evidence>
<gene>
    <name evidence="9" type="ORF">ILEXP_LOCUS55638</name>
</gene>
<evidence type="ECO:0000256" key="6">
    <source>
        <dbReference type="ARBA" id="ARBA00023065"/>
    </source>
</evidence>
<evidence type="ECO:0000256" key="5">
    <source>
        <dbReference type="ARBA" id="ARBA00022989"/>
    </source>
</evidence>
<dbReference type="EMBL" id="CAUOFW020009248">
    <property type="protein sequence ID" value="CAK9185256.1"/>
    <property type="molecule type" value="Genomic_DNA"/>
</dbReference>
<evidence type="ECO:0000313" key="10">
    <source>
        <dbReference type="Proteomes" id="UP001642360"/>
    </source>
</evidence>
<comment type="subcellular location">
    <subcellularLocation>
        <location evidence="1">Membrane</location>
        <topology evidence="1">Multi-pass membrane protein</topology>
    </subcellularLocation>
</comment>
<dbReference type="InterPro" id="IPR002490">
    <property type="entry name" value="V-ATPase_116kDa_su"/>
</dbReference>
<evidence type="ECO:0000313" key="9">
    <source>
        <dbReference type="EMBL" id="CAK9185256.1"/>
    </source>
</evidence>
<comment type="similarity">
    <text evidence="2 8">Belongs to the V-ATPase 116 kDa subunit family.</text>
</comment>
<comment type="function">
    <text evidence="8">Essential component of the vacuolar proton pump (V-ATPase), a multimeric enzyme that catalyzes the translocation of protons across the membranes. Required for assembly and activity of the V-ATPase.</text>
</comment>
<sequence>MLLQVPISHVLIDNPHVGSLVAIPNKQCQAFVMNVIRRSVISITPRREASKSDTATISRNLGKGKAVVFVDGPPVGLLNESAAKVVWRRTWRWFRDAGLLDGNEEPASINGEGFQSSKERLAEYQEANPGVYIIGTFPLFFAVKFGDWGHDICLLLATLYFT</sequence>
<evidence type="ECO:0000256" key="4">
    <source>
        <dbReference type="ARBA" id="ARBA00022692"/>
    </source>
</evidence>
<dbReference type="GO" id="GO:0016020">
    <property type="term" value="C:membrane"/>
    <property type="evidence" value="ECO:0007669"/>
    <property type="project" value="UniProtKB-SubCell"/>
</dbReference>
<organism evidence="9 10">
    <name type="scientific">Ilex paraguariensis</name>
    <name type="common">yerba mate</name>
    <dbReference type="NCBI Taxonomy" id="185542"/>
    <lineage>
        <taxon>Eukaryota</taxon>
        <taxon>Viridiplantae</taxon>
        <taxon>Streptophyta</taxon>
        <taxon>Embryophyta</taxon>
        <taxon>Tracheophyta</taxon>
        <taxon>Spermatophyta</taxon>
        <taxon>Magnoliopsida</taxon>
        <taxon>eudicotyledons</taxon>
        <taxon>Gunneridae</taxon>
        <taxon>Pentapetalae</taxon>
        <taxon>asterids</taxon>
        <taxon>campanulids</taxon>
        <taxon>Aquifoliales</taxon>
        <taxon>Aquifoliaceae</taxon>
        <taxon>Ilex</taxon>
    </lineage>
</organism>
<name>A0ABC8UVZ5_9AQUA</name>
<evidence type="ECO:0000256" key="1">
    <source>
        <dbReference type="ARBA" id="ARBA00004141"/>
    </source>
</evidence>
<dbReference type="AlphaFoldDB" id="A0ABC8UVZ5"/>
<keyword evidence="4" id="KW-0812">Transmembrane</keyword>
<evidence type="ECO:0000256" key="3">
    <source>
        <dbReference type="ARBA" id="ARBA00022448"/>
    </source>
</evidence>
<keyword evidence="7" id="KW-0472">Membrane</keyword>
<keyword evidence="10" id="KW-1185">Reference proteome</keyword>
<dbReference type="PANTHER" id="PTHR11629">
    <property type="entry name" value="VACUOLAR PROTON ATPASES"/>
    <property type="match status" value="1"/>
</dbReference>
<accession>A0ABC8UVZ5</accession>
<evidence type="ECO:0000256" key="2">
    <source>
        <dbReference type="ARBA" id="ARBA00009904"/>
    </source>
</evidence>
<dbReference type="GO" id="GO:1902600">
    <property type="term" value="P:proton transmembrane transport"/>
    <property type="evidence" value="ECO:0007669"/>
    <property type="project" value="UniProtKB-KW"/>
</dbReference>
<keyword evidence="5" id="KW-1133">Transmembrane helix</keyword>
<keyword evidence="3 8" id="KW-0813">Transport</keyword>